<feature type="signal peptide" evidence="1">
    <location>
        <begin position="1"/>
        <end position="18"/>
    </location>
</feature>
<dbReference type="Proteomes" id="UP001346149">
    <property type="component" value="Unassembled WGS sequence"/>
</dbReference>
<dbReference type="EMBL" id="JAXQNO010000006">
    <property type="protein sequence ID" value="KAK4796218.1"/>
    <property type="molecule type" value="Genomic_DNA"/>
</dbReference>
<evidence type="ECO:0000256" key="1">
    <source>
        <dbReference type="SAM" id="SignalP"/>
    </source>
</evidence>
<evidence type="ECO:0000313" key="3">
    <source>
        <dbReference type="Proteomes" id="UP001346149"/>
    </source>
</evidence>
<proteinExistence type="predicted"/>
<sequence length="117" mass="13149">MYMFFICLILTMEAAVTADVLLNSHWEQDLPQDITGNLKQLTEFVASNFVMCESIGLLITSTQGLCILFGLVLKALGQHPHYDSDEEFASENVPLLRDADGRQSDAWSIKINDKVKR</sequence>
<reference evidence="2 3" key="1">
    <citation type="journal article" date="2023" name="Hortic Res">
        <title>Pangenome of water caltrop reveals structural variations and asymmetric subgenome divergence after allopolyploidization.</title>
        <authorList>
            <person name="Zhang X."/>
            <person name="Chen Y."/>
            <person name="Wang L."/>
            <person name="Yuan Y."/>
            <person name="Fang M."/>
            <person name="Shi L."/>
            <person name="Lu R."/>
            <person name="Comes H.P."/>
            <person name="Ma Y."/>
            <person name="Chen Y."/>
            <person name="Huang G."/>
            <person name="Zhou Y."/>
            <person name="Zheng Z."/>
            <person name="Qiu Y."/>
        </authorList>
    </citation>
    <scope>NUCLEOTIDE SEQUENCE [LARGE SCALE GENOMIC DNA]</scope>
    <source>
        <strain evidence="2">F231</strain>
    </source>
</reference>
<dbReference type="AlphaFoldDB" id="A0AAN7RGH8"/>
<comment type="caution">
    <text evidence="2">The sequence shown here is derived from an EMBL/GenBank/DDBJ whole genome shotgun (WGS) entry which is preliminary data.</text>
</comment>
<gene>
    <name evidence="2" type="ORF">SAY86_028544</name>
</gene>
<organism evidence="2 3">
    <name type="scientific">Trapa natans</name>
    <name type="common">Water chestnut</name>
    <dbReference type="NCBI Taxonomy" id="22666"/>
    <lineage>
        <taxon>Eukaryota</taxon>
        <taxon>Viridiplantae</taxon>
        <taxon>Streptophyta</taxon>
        <taxon>Embryophyta</taxon>
        <taxon>Tracheophyta</taxon>
        <taxon>Spermatophyta</taxon>
        <taxon>Magnoliopsida</taxon>
        <taxon>eudicotyledons</taxon>
        <taxon>Gunneridae</taxon>
        <taxon>Pentapetalae</taxon>
        <taxon>rosids</taxon>
        <taxon>malvids</taxon>
        <taxon>Myrtales</taxon>
        <taxon>Lythraceae</taxon>
        <taxon>Trapa</taxon>
    </lineage>
</organism>
<evidence type="ECO:0000313" key="2">
    <source>
        <dbReference type="EMBL" id="KAK4796218.1"/>
    </source>
</evidence>
<keyword evidence="3" id="KW-1185">Reference proteome</keyword>
<feature type="chain" id="PRO_5042961207" evidence="1">
    <location>
        <begin position="19"/>
        <end position="117"/>
    </location>
</feature>
<accession>A0AAN7RGH8</accession>
<keyword evidence="1" id="KW-0732">Signal</keyword>
<name>A0AAN7RGH8_TRANT</name>
<protein>
    <submittedName>
        <fullName evidence="2">Uncharacterized protein</fullName>
    </submittedName>
</protein>